<feature type="domain" description="Viral coat protein P2 N-terminal" evidence="1">
    <location>
        <begin position="5"/>
        <end position="127"/>
    </location>
</feature>
<keyword evidence="4" id="KW-1185">Reference proteome</keyword>
<dbReference type="InterPro" id="IPR053751">
    <property type="entry name" value="Viral_Major_Capsid_sf"/>
</dbReference>
<dbReference type="Pfam" id="PF18628">
    <property type="entry name" value="P2_N"/>
    <property type="match status" value="1"/>
</dbReference>
<evidence type="ECO:0000259" key="2">
    <source>
        <dbReference type="Pfam" id="PF25513"/>
    </source>
</evidence>
<accession>A0A1N7NI87</accession>
<dbReference type="Pfam" id="PF25513">
    <property type="entry name" value="P2_C"/>
    <property type="match status" value="1"/>
</dbReference>
<evidence type="ECO:0000313" key="3">
    <source>
        <dbReference type="EMBL" id="SIS98007.1"/>
    </source>
</evidence>
<evidence type="ECO:0000313" key="4">
    <source>
        <dbReference type="Proteomes" id="UP000185639"/>
    </source>
</evidence>
<feature type="domain" description="Viral coat protein P2 C-terminal" evidence="2">
    <location>
        <begin position="137"/>
        <end position="256"/>
    </location>
</feature>
<dbReference type="Gene3D" id="2.60.120.730">
    <property type="match status" value="2"/>
</dbReference>
<dbReference type="InterPro" id="IPR041377">
    <property type="entry name" value="P2_N"/>
</dbReference>
<dbReference type="Proteomes" id="UP000185639">
    <property type="component" value="Unassembled WGS sequence"/>
</dbReference>
<proteinExistence type="predicted"/>
<dbReference type="STRING" id="484498.SAMN05421686_10733"/>
<name>A0A1N7NI87_9GAMM</name>
<dbReference type="EMBL" id="FTOH01000007">
    <property type="protein sequence ID" value="SIS98007.1"/>
    <property type="molecule type" value="Genomic_DNA"/>
</dbReference>
<dbReference type="OrthoDB" id="6194061at2"/>
<dbReference type="AlphaFoldDB" id="A0A1N7NI87"/>
<dbReference type="RefSeq" id="WP_076516307.1">
    <property type="nucleotide sequence ID" value="NZ_FTOH01000007.1"/>
</dbReference>
<reference evidence="4" key="1">
    <citation type="submission" date="2017-01" db="EMBL/GenBank/DDBJ databases">
        <authorList>
            <person name="Varghese N."/>
            <person name="Submissions S."/>
        </authorList>
    </citation>
    <scope>NUCLEOTIDE SEQUENCE [LARGE SCALE GENOMIC DNA]</scope>
    <source>
        <strain evidence="4">DSM 24913</strain>
    </source>
</reference>
<evidence type="ECO:0000259" key="1">
    <source>
        <dbReference type="Pfam" id="PF18628"/>
    </source>
</evidence>
<organism evidence="3 4">
    <name type="scientific">Thalassolituus maritimus</name>
    <dbReference type="NCBI Taxonomy" id="484498"/>
    <lineage>
        <taxon>Bacteria</taxon>
        <taxon>Pseudomonadati</taxon>
        <taxon>Pseudomonadota</taxon>
        <taxon>Gammaproteobacteria</taxon>
        <taxon>Oceanospirillales</taxon>
        <taxon>Oceanospirillaceae</taxon>
        <taxon>Thalassolituus</taxon>
    </lineage>
</organism>
<protein>
    <submittedName>
        <fullName evidence="3">Uncharacterized protein</fullName>
    </submittedName>
</protein>
<dbReference type="InterPro" id="IPR057915">
    <property type="entry name" value="P2_C"/>
</dbReference>
<sequence>MQNYIELSSFSAVAPGQVANLPLDIGPKYNEIHLESNQANKIEWVRLKLNAKVVFELTKAELDRQLSYDKIQGSSNFIALPLALHYAVPLQSQVFTGLPTGPGDNVVLDVKFASNAVAPELKAFAEVAEHNGVREVVRTFERYTIPVGANGKIDFTAIERGPRILRAWFESPNIGSLEVKQNGVVAYELSKARNDYLLKMRGKEIPAGFFVFDPTARNYPLIDAMKTAYQNLNFRLDVTSGGAQNIEVLVEQLEALEPRQWA</sequence>
<gene>
    <name evidence="3" type="ORF">SAMN05421686_10733</name>
</gene>